<keyword evidence="2" id="KW-1185">Reference proteome</keyword>
<name>A0A4Z2GN90_9TELE</name>
<reference evidence="1 2" key="1">
    <citation type="submission" date="2019-03" db="EMBL/GenBank/DDBJ databases">
        <title>First draft genome of Liparis tanakae, snailfish: a comprehensive survey of snailfish specific genes.</title>
        <authorList>
            <person name="Kim W."/>
            <person name="Song I."/>
            <person name="Jeong J.-H."/>
            <person name="Kim D."/>
            <person name="Kim S."/>
            <person name="Ryu S."/>
            <person name="Song J.Y."/>
            <person name="Lee S.K."/>
        </authorList>
    </citation>
    <scope>NUCLEOTIDE SEQUENCE [LARGE SCALE GENOMIC DNA]</scope>
    <source>
        <tissue evidence="1">Muscle</tissue>
    </source>
</reference>
<dbReference type="EMBL" id="SRLO01000478">
    <property type="protein sequence ID" value="TNN54655.1"/>
    <property type="molecule type" value="Genomic_DNA"/>
</dbReference>
<organism evidence="1 2">
    <name type="scientific">Liparis tanakae</name>
    <name type="common">Tanaka's snailfish</name>
    <dbReference type="NCBI Taxonomy" id="230148"/>
    <lineage>
        <taxon>Eukaryota</taxon>
        <taxon>Metazoa</taxon>
        <taxon>Chordata</taxon>
        <taxon>Craniata</taxon>
        <taxon>Vertebrata</taxon>
        <taxon>Euteleostomi</taxon>
        <taxon>Actinopterygii</taxon>
        <taxon>Neopterygii</taxon>
        <taxon>Teleostei</taxon>
        <taxon>Neoteleostei</taxon>
        <taxon>Acanthomorphata</taxon>
        <taxon>Eupercaria</taxon>
        <taxon>Perciformes</taxon>
        <taxon>Cottioidei</taxon>
        <taxon>Cottales</taxon>
        <taxon>Liparidae</taxon>
        <taxon>Liparis</taxon>
    </lineage>
</organism>
<dbReference type="Proteomes" id="UP000314294">
    <property type="component" value="Unassembled WGS sequence"/>
</dbReference>
<dbReference type="AlphaFoldDB" id="A0A4Z2GN90"/>
<gene>
    <name evidence="1" type="ORF">EYF80_035136</name>
</gene>
<evidence type="ECO:0000313" key="2">
    <source>
        <dbReference type="Proteomes" id="UP000314294"/>
    </source>
</evidence>
<comment type="caution">
    <text evidence="1">The sequence shown here is derived from an EMBL/GenBank/DDBJ whole genome shotgun (WGS) entry which is preliminary data.</text>
</comment>
<accession>A0A4Z2GN90</accession>
<evidence type="ECO:0000313" key="1">
    <source>
        <dbReference type="EMBL" id="TNN54655.1"/>
    </source>
</evidence>
<protein>
    <submittedName>
        <fullName evidence="1">Uncharacterized protein</fullName>
    </submittedName>
</protein>
<proteinExistence type="predicted"/>
<sequence>MSGEEMGWLTARMLGLPSERGLSPNQAVVGDRGLPSLESGSRGCTGEAVAAKGKQSAAQGKPWLQRGSRGCKGEAVGCTGEAVGCTGEAVGCTGEAVGCDCIAASQQNLVIPIRRPELRGQPFPTRDRLTPHNSALEYTRRLEHVILQGGGRRTCD</sequence>